<dbReference type="GO" id="GO:0016791">
    <property type="term" value="F:phosphatase activity"/>
    <property type="evidence" value="ECO:0007669"/>
    <property type="project" value="TreeGrafter"/>
</dbReference>
<proteinExistence type="predicted"/>
<comment type="caution">
    <text evidence="1">The sequence shown here is derived from an EMBL/GenBank/DDBJ whole genome shotgun (WGS) entry which is preliminary data.</text>
</comment>
<dbReference type="PANTHER" id="PTHR48100:SF1">
    <property type="entry name" value="HISTIDINE PHOSPHATASE FAMILY PROTEIN-RELATED"/>
    <property type="match status" value="1"/>
</dbReference>
<gene>
    <name evidence="1" type="ORF">HCN83_12785</name>
</gene>
<dbReference type="AlphaFoldDB" id="A0A969PQC8"/>
<dbReference type="InterPro" id="IPR050275">
    <property type="entry name" value="PGM_Phosphatase"/>
</dbReference>
<name>A0A969PQC8_9BACI</name>
<evidence type="ECO:0000313" key="2">
    <source>
        <dbReference type="Proteomes" id="UP000752012"/>
    </source>
</evidence>
<dbReference type="InterPro" id="IPR029033">
    <property type="entry name" value="His_PPase_superfam"/>
</dbReference>
<dbReference type="Proteomes" id="UP000752012">
    <property type="component" value="Unassembled WGS sequence"/>
</dbReference>
<dbReference type="PANTHER" id="PTHR48100">
    <property type="entry name" value="BROAD-SPECIFICITY PHOSPHATASE YOR283W-RELATED"/>
    <property type="match status" value="1"/>
</dbReference>
<dbReference type="Gene3D" id="3.40.50.1240">
    <property type="entry name" value="Phosphoglycerate mutase-like"/>
    <property type="match status" value="1"/>
</dbReference>
<dbReference type="EMBL" id="JAATHJ010000022">
    <property type="protein sequence ID" value="NJP38465.1"/>
    <property type="molecule type" value="Genomic_DNA"/>
</dbReference>
<evidence type="ECO:0000313" key="1">
    <source>
        <dbReference type="EMBL" id="NJP38465.1"/>
    </source>
</evidence>
<dbReference type="RefSeq" id="WP_168007971.1">
    <property type="nucleotide sequence ID" value="NZ_JAATHJ010000022.1"/>
</dbReference>
<keyword evidence="2" id="KW-1185">Reference proteome</keyword>
<organism evidence="1 2">
    <name type="scientific">Alkalicoccus luteus</name>
    <dbReference type="NCBI Taxonomy" id="1237094"/>
    <lineage>
        <taxon>Bacteria</taxon>
        <taxon>Bacillati</taxon>
        <taxon>Bacillota</taxon>
        <taxon>Bacilli</taxon>
        <taxon>Bacillales</taxon>
        <taxon>Bacillaceae</taxon>
        <taxon>Alkalicoccus</taxon>
    </lineage>
</organism>
<dbReference type="SMART" id="SM00855">
    <property type="entry name" value="PGAM"/>
    <property type="match status" value="1"/>
</dbReference>
<dbReference type="SUPFAM" id="SSF53254">
    <property type="entry name" value="Phosphoglycerate mutase-like"/>
    <property type="match status" value="1"/>
</dbReference>
<dbReference type="InterPro" id="IPR013078">
    <property type="entry name" value="His_Pase_superF_clade-1"/>
</dbReference>
<dbReference type="CDD" id="cd07067">
    <property type="entry name" value="HP_PGM_like"/>
    <property type="match status" value="1"/>
</dbReference>
<dbReference type="GO" id="GO:0005737">
    <property type="term" value="C:cytoplasm"/>
    <property type="evidence" value="ECO:0007669"/>
    <property type="project" value="TreeGrafter"/>
</dbReference>
<protein>
    <submittedName>
        <fullName evidence="1">Histidine phosphatase family protein</fullName>
    </submittedName>
</protein>
<reference evidence="1 2" key="1">
    <citation type="submission" date="2020-03" db="EMBL/GenBank/DDBJ databases">
        <title>Assessment of the enzymatic potential of alkaline-tolerant lipase obtained from Bacillus luteus H11 (technogenic soil) for the bioremediation of saline soils contaminated with petroleum substances.</title>
        <authorList>
            <person name="Kalwasinska A."/>
        </authorList>
    </citation>
    <scope>NUCLEOTIDE SEQUENCE [LARGE SCALE GENOMIC DNA]</scope>
    <source>
        <strain evidence="1 2">H11</strain>
    </source>
</reference>
<accession>A0A969PQC8</accession>
<sequence>MKLTFIRHGEAAHTLHPPDSLKLDHPRLTQLGRQQADDLRIALSEAAPPDVIVSSPTRRTLETASLVSPGDVEHVVTPFIGPRVFPVPQLGRTLPCDRLLAKQHLGEDFSQWQLMPEKDTMLWRGALNTMPEPTFYVHCEKLLTWCRSSQAEHIWLFSHDGTIAAYRQYITGERITRNDFLGETGVWTTFI</sequence>
<dbReference type="Pfam" id="PF00300">
    <property type="entry name" value="His_Phos_1"/>
    <property type="match status" value="1"/>
</dbReference>